<keyword evidence="1" id="KW-0472">Membrane</keyword>
<feature type="transmembrane region" description="Helical" evidence="1">
    <location>
        <begin position="196"/>
        <end position="215"/>
    </location>
</feature>
<evidence type="ECO:0000256" key="1">
    <source>
        <dbReference type="SAM" id="Phobius"/>
    </source>
</evidence>
<feature type="domain" description="CWH43-like N-terminal" evidence="2">
    <location>
        <begin position="14"/>
        <end position="221"/>
    </location>
</feature>
<accession>A0ABR2KDE9</accession>
<feature type="transmembrane region" description="Helical" evidence="1">
    <location>
        <begin position="170"/>
        <end position="190"/>
    </location>
</feature>
<name>A0ABR2KDE9_9EUKA</name>
<dbReference type="EMBL" id="JAPFFF010000005">
    <property type="protein sequence ID" value="KAK8888913.1"/>
    <property type="molecule type" value="Genomic_DNA"/>
</dbReference>
<keyword evidence="1" id="KW-0812">Transmembrane</keyword>
<dbReference type="Pfam" id="PF10277">
    <property type="entry name" value="Frag1"/>
    <property type="match status" value="1"/>
</dbReference>
<proteinExistence type="predicted"/>
<evidence type="ECO:0000313" key="4">
    <source>
        <dbReference type="Proteomes" id="UP001470230"/>
    </source>
</evidence>
<evidence type="ECO:0000259" key="2">
    <source>
        <dbReference type="Pfam" id="PF10277"/>
    </source>
</evidence>
<dbReference type="Proteomes" id="UP001470230">
    <property type="component" value="Unassembled WGS sequence"/>
</dbReference>
<feature type="transmembrane region" description="Helical" evidence="1">
    <location>
        <begin position="130"/>
        <end position="149"/>
    </location>
</feature>
<evidence type="ECO:0000313" key="3">
    <source>
        <dbReference type="EMBL" id="KAK8888913.1"/>
    </source>
</evidence>
<comment type="caution">
    <text evidence="3">The sequence shown here is derived from an EMBL/GenBank/DDBJ whole genome shotgun (WGS) entry which is preliminary data.</text>
</comment>
<reference evidence="3 4" key="1">
    <citation type="submission" date="2024-04" db="EMBL/GenBank/DDBJ databases">
        <title>Tritrichomonas musculus Genome.</title>
        <authorList>
            <person name="Alves-Ferreira E."/>
            <person name="Grigg M."/>
            <person name="Lorenzi H."/>
            <person name="Galac M."/>
        </authorList>
    </citation>
    <scope>NUCLEOTIDE SEQUENCE [LARGE SCALE GENOMIC DNA]</scope>
    <source>
        <strain evidence="3 4">EAF2021</strain>
    </source>
</reference>
<gene>
    <name evidence="3" type="ORF">M9Y10_033653</name>
</gene>
<sequence>MNSFQPILYNPFVLGCIVSIMPIFVTVTAFLFSIYNGHFSLHFNSLPKINQVMVQLPEKRVYSVGMNLTAWLALPVFLLIDRIIKLKCKIEKCHKEPLTYCLRWLMNVCAGFAFFGMLGMASVTVHEMPYFRQTCYRVMIIFLTIYYLIVDFEMTKAKLNVTLLNRIWSFGGIFFITLSYLFSKYAIILSNTFPNINFLSISAICQYIHVPLMSLKFLLIWKTLPSCGVLVSKKNE</sequence>
<organism evidence="3 4">
    <name type="scientific">Tritrichomonas musculus</name>
    <dbReference type="NCBI Taxonomy" id="1915356"/>
    <lineage>
        <taxon>Eukaryota</taxon>
        <taxon>Metamonada</taxon>
        <taxon>Parabasalia</taxon>
        <taxon>Tritrichomonadida</taxon>
        <taxon>Tritrichomonadidae</taxon>
        <taxon>Tritrichomonas</taxon>
    </lineage>
</organism>
<feature type="transmembrane region" description="Helical" evidence="1">
    <location>
        <begin position="61"/>
        <end position="80"/>
    </location>
</feature>
<feature type="transmembrane region" description="Helical" evidence="1">
    <location>
        <begin position="101"/>
        <end position="124"/>
    </location>
</feature>
<keyword evidence="4" id="KW-1185">Reference proteome</keyword>
<protein>
    <recommendedName>
        <fullName evidence="2">CWH43-like N-terminal domain-containing protein</fullName>
    </recommendedName>
</protein>
<dbReference type="InterPro" id="IPR019402">
    <property type="entry name" value="CWH43_N"/>
</dbReference>
<feature type="transmembrane region" description="Helical" evidence="1">
    <location>
        <begin position="12"/>
        <end position="35"/>
    </location>
</feature>
<keyword evidence="1" id="KW-1133">Transmembrane helix</keyword>